<dbReference type="EC" id="3.4.24.70" evidence="8"/>
<keyword evidence="2 9" id="KW-0645">Protease</keyword>
<dbReference type="InterPro" id="IPR034005">
    <property type="entry name" value="M3A_DCP"/>
</dbReference>
<dbReference type="Pfam" id="PF01432">
    <property type="entry name" value="Peptidase_M3"/>
    <property type="match status" value="1"/>
</dbReference>
<dbReference type="GO" id="GO:0046872">
    <property type="term" value="F:metal ion binding"/>
    <property type="evidence" value="ECO:0007669"/>
    <property type="project" value="UniProtKB-UniRule"/>
</dbReference>
<evidence type="ECO:0000256" key="8">
    <source>
        <dbReference type="ARBA" id="ARBA00026100"/>
    </source>
</evidence>
<accession>A0A246F6Q0</accession>
<evidence type="ECO:0000256" key="5">
    <source>
        <dbReference type="ARBA" id="ARBA00022833"/>
    </source>
</evidence>
<keyword evidence="6 9" id="KW-0482">Metalloprotease</keyword>
<dbReference type="InterPro" id="IPR045090">
    <property type="entry name" value="Pept_M3A_M3B"/>
</dbReference>
<keyword evidence="5 9" id="KW-0862">Zinc</keyword>
<dbReference type="Pfam" id="PF19310">
    <property type="entry name" value="TOP_N"/>
    <property type="match status" value="1"/>
</dbReference>
<dbReference type="STRING" id="46680.GCA_000807755_06025"/>
<dbReference type="InterPro" id="IPR001567">
    <property type="entry name" value="Pept_M3A_M3B_dom"/>
</dbReference>
<comment type="caution">
    <text evidence="12">The sequence shown here is derived from an EMBL/GenBank/DDBJ whole genome shotgun (WGS) entry which is preliminary data.</text>
</comment>
<evidence type="ECO:0000256" key="7">
    <source>
        <dbReference type="ARBA" id="ARBA00024603"/>
    </source>
</evidence>
<dbReference type="Proteomes" id="UP000198145">
    <property type="component" value="Unassembled WGS sequence"/>
</dbReference>
<dbReference type="InterPro" id="IPR024079">
    <property type="entry name" value="MetalloPept_cat_dom_sf"/>
</dbReference>
<proteinExistence type="inferred from homology"/>
<dbReference type="GO" id="GO:0005829">
    <property type="term" value="C:cytosol"/>
    <property type="evidence" value="ECO:0007669"/>
    <property type="project" value="UniProtKB-ARBA"/>
</dbReference>
<comment type="catalytic activity">
    <reaction evidence="7">
        <text>Hydrolysis of oligopeptides, with broad specificity. Gly or Ala commonly occur as P1 or P1' residues, but more distant residues are also important, as is shown by the fact that Z-Gly-Pro-Gly-|-Gly-Pro-Ala is cleaved, but not Z-(Gly)(5).</text>
        <dbReference type="EC" id="3.4.24.70"/>
    </reaction>
</comment>
<dbReference type="InterPro" id="IPR045666">
    <property type="entry name" value="OpdA_N"/>
</dbReference>
<dbReference type="NCBIfam" id="NF008159">
    <property type="entry name" value="PRK10911.1"/>
    <property type="match status" value="1"/>
</dbReference>
<sequence>MSANPLLQSYDLPPFSSIRPEHVKPAIEQILADNRAAIARLLAQQNGTPTWAGLVLAMDELHDRLGKAWSPVSHLNAVCNSAELREAYEGCLPLLSAYWTELGQNRELFKAYEALAASPESKEFDIAQKTILEHALRDFRLSGIDLPAEQQQRYAEIQTRLSELGSRFSNQLLDATQAWTKHVTDEAALAGLTESAKAQMQAAAEAKELDGWLISLEFPSYYAVMTYAQDRALREEVYAAYCTRASDQGPNAGQNDNGPVMQEILDLRQELSRLLGFKNFAELSLATKMAETPEQVLNFLRDLAVRSKPFAAQDLEQLKAYAAEQGCPDLTSWDASYFGEKLREARYSVSQEALREYFPIDKVLSGLFAIVQKLYGIQIRELNDFERWHPDVRLFEIEENGQHVGRFYFDLYARANKRGGAWMDGARDRRRTAGGELQSPVAYLVCNFTPAVGGKPALLTHDEVTTLFHEFGHGLHHLLTRVEHAGASGINGVAWDAVELPSQFMENWCWEPEGLALISAHYETGAPLPQDLLERMLAAKNFQSGLMMVRQLEFSLFDFELHATHGDGRSVLDVIETIRDEVAVMRPPAYNRFANSFAHIFAGGYAAGYYSYKWAEVLSADAFSRFEEEGVLNPATGAAFRDAILAKGGSQEPMALFVAFRGREPSIDALLRHSGLSEEAA</sequence>
<dbReference type="AlphaFoldDB" id="A0A246F6Q0"/>
<dbReference type="RefSeq" id="WP_088420858.1">
    <property type="nucleotide sequence ID" value="NZ_NJBA01000008.1"/>
</dbReference>
<feature type="domain" description="Peptidase M3A/M3B catalytic" evidence="10">
    <location>
        <begin position="224"/>
        <end position="675"/>
    </location>
</feature>
<dbReference type="PANTHER" id="PTHR11804">
    <property type="entry name" value="PROTEASE M3 THIMET OLIGOPEPTIDASE-RELATED"/>
    <property type="match status" value="1"/>
</dbReference>
<evidence type="ECO:0000313" key="12">
    <source>
        <dbReference type="EMBL" id="OWP48895.1"/>
    </source>
</evidence>
<evidence type="ECO:0000256" key="6">
    <source>
        <dbReference type="ARBA" id="ARBA00023049"/>
    </source>
</evidence>
<feature type="domain" description="Oligopeptidase A N-terminal" evidence="11">
    <location>
        <begin position="28"/>
        <end position="150"/>
    </location>
</feature>
<comment type="cofactor">
    <cofactor evidence="9">
        <name>Zn(2+)</name>
        <dbReference type="ChEBI" id="CHEBI:29105"/>
    </cofactor>
    <text evidence="9">Binds 1 zinc ion.</text>
</comment>
<comment type="similarity">
    <text evidence="1 9">Belongs to the peptidase M3 family.</text>
</comment>
<keyword evidence="4 9" id="KW-0378">Hydrolase</keyword>
<evidence type="ECO:0000313" key="13">
    <source>
        <dbReference type="Proteomes" id="UP000198145"/>
    </source>
</evidence>
<evidence type="ECO:0000256" key="2">
    <source>
        <dbReference type="ARBA" id="ARBA00022670"/>
    </source>
</evidence>
<name>A0A246F6Q0_PSENT</name>
<dbReference type="GO" id="GO:0004222">
    <property type="term" value="F:metalloendopeptidase activity"/>
    <property type="evidence" value="ECO:0007669"/>
    <property type="project" value="UniProtKB-EC"/>
</dbReference>
<dbReference type="Gene3D" id="1.10.1370.10">
    <property type="entry name" value="Neurolysin, domain 3"/>
    <property type="match status" value="1"/>
</dbReference>
<dbReference type="GO" id="GO:0006518">
    <property type="term" value="P:peptide metabolic process"/>
    <property type="evidence" value="ECO:0007669"/>
    <property type="project" value="TreeGrafter"/>
</dbReference>
<dbReference type="CDD" id="cd06456">
    <property type="entry name" value="M3A_DCP"/>
    <property type="match status" value="1"/>
</dbReference>
<dbReference type="GO" id="GO:0006508">
    <property type="term" value="P:proteolysis"/>
    <property type="evidence" value="ECO:0007669"/>
    <property type="project" value="UniProtKB-KW"/>
</dbReference>
<evidence type="ECO:0000256" key="3">
    <source>
        <dbReference type="ARBA" id="ARBA00022723"/>
    </source>
</evidence>
<dbReference type="FunFam" id="3.40.390.10:FF:000009">
    <property type="entry name" value="Oligopeptidase A"/>
    <property type="match status" value="1"/>
</dbReference>
<protein>
    <recommendedName>
        <fullName evidence="8">oligopeptidase A</fullName>
        <ecNumber evidence="8">3.4.24.70</ecNumber>
    </recommendedName>
</protein>
<gene>
    <name evidence="12" type="ORF">CEG18_21495</name>
</gene>
<evidence type="ECO:0000256" key="9">
    <source>
        <dbReference type="RuleBase" id="RU003435"/>
    </source>
</evidence>
<dbReference type="SUPFAM" id="SSF55486">
    <property type="entry name" value="Metalloproteases ('zincins'), catalytic domain"/>
    <property type="match status" value="1"/>
</dbReference>
<dbReference type="Gene3D" id="1.20.1050.40">
    <property type="entry name" value="Endopeptidase. Chain P, domain 1"/>
    <property type="match status" value="1"/>
</dbReference>
<evidence type="ECO:0000256" key="1">
    <source>
        <dbReference type="ARBA" id="ARBA00006040"/>
    </source>
</evidence>
<dbReference type="eggNOG" id="COG0339">
    <property type="taxonomic scope" value="Bacteria"/>
</dbReference>
<evidence type="ECO:0000259" key="11">
    <source>
        <dbReference type="Pfam" id="PF19310"/>
    </source>
</evidence>
<dbReference type="EMBL" id="NJBA01000008">
    <property type="protein sequence ID" value="OWP48895.1"/>
    <property type="molecule type" value="Genomic_DNA"/>
</dbReference>
<organism evidence="12 13">
    <name type="scientific">Pseudomonas nitroreducens</name>
    <dbReference type="NCBI Taxonomy" id="46680"/>
    <lineage>
        <taxon>Bacteria</taxon>
        <taxon>Pseudomonadati</taxon>
        <taxon>Pseudomonadota</taxon>
        <taxon>Gammaproteobacteria</taxon>
        <taxon>Pseudomonadales</taxon>
        <taxon>Pseudomonadaceae</taxon>
        <taxon>Pseudomonas</taxon>
    </lineage>
</organism>
<dbReference type="InterPro" id="IPR024080">
    <property type="entry name" value="Neurolysin/TOP_N"/>
</dbReference>
<keyword evidence="3 9" id="KW-0479">Metal-binding</keyword>
<dbReference type="PANTHER" id="PTHR11804:SF84">
    <property type="entry name" value="SACCHAROLYSIN"/>
    <property type="match status" value="1"/>
</dbReference>
<evidence type="ECO:0000256" key="4">
    <source>
        <dbReference type="ARBA" id="ARBA00022801"/>
    </source>
</evidence>
<reference evidence="12 13" key="1">
    <citation type="submission" date="2017-06" db="EMBL/GenBank/DDBJ databases">
        <title>Draft genome of Pseudomonas nitroreducens DF05.</title>
        <authorList>
            <person name="Iyer R."/>
        </authorList>
    </citation>
    <scope>NUCLEOTIDE SEQUENCE [LARGE SCALE GENOMIC DNA]</scope>
    <source>
        <strain evidence="12 13">DF05</strain>
    </source>
</reference>
<dbReference type="Gene3D" id="3.40.390.10">
    <property type="entry name" value="Collagenase (Catalytic Domain)"/>
    <property type="match status" value="1"/>
</dbReference>
<dbReference type="InterPro" id="IPR024077">
    <property type="entry name" value="Neurolysin/TOP_dom2"/>
</dbReference>
<evidence type="ECO:0000259" key="10">
    <source>
        <dbReference type="Pfam" id="PF01432"/>
    </source>
</evidence>